<evidence type="ECO:0000256" key="1">
    <source>
        <dbReference type="ARBA" id="ARBA00004141"/>
    </source>
</evidence>
<evidence type="ECO:0000313" key="9">
    <source>
        <dbReference type="Proteomes" id="UP001473302"/>
    </source>
</evidence>
<dbReference type="Pfam" id="PF07690">
    <property type="entry name" value="MFS_1"/>
    <property type="match status" value="1"/>
</dbReference>
<organism evidence="8 9">
    <name type="scientific">Mucor flavus</name>
    <dbReference type="NCBI Taxonomy" id="439312"/>
    <lineage>
        <taxon>Eukaryota</taxon>
        <taxon>Fungi</taxon>
        <taxon>Fungi incertae sedis</taxon>
        <taxon>Mucoromycota</taxon>
        <taxon>Mucoromycotina</taxon>
        <taxon>Mucoromycetes</taxon>
        <taxon>Mucorales</taxon>
        <taxon>Mucorineae</taxon>
        <taxon>Mucoraceae</taxon>
        <taxon>Mucor</taxon>
    </lineage>
</organism>
<dbReference type="PROSITE" id="PS50850">
    <property type="entry name" value="MFS"/>
    <property type="match status" value="1"/>
</dbReference>
<dbReference type="InterPro" id="IPR011701">
    <property type="entry name" value="MFS"/>
</dbReference>
<keyword evidence="2" id="KW-0813">Transport</keyword>
<dbReference type="SUPFAM" id="SSF103473">
    <property type="entry name" value="MFS general substrate transporter"/>
    <property type="match status" value="1"/>
</dbReference>
<dbReference type="EMBL" id="BAABUK010000004">
    <property type="protein sequence ID" value="GAA5809241.1"/>
    <property type="molecule type" value="Genomic_DNA"/>
</dbReference>
<feature type="transmembrane region" description="Helical" evidence="6">
    <location>
        <begin position="420"/>
        <end position="440"/>
    </location>
</feature>
<name>A0ABP9YQW0_9FUNG</name>
<feature type="transmembrane region" description="Helical" evidence="6">
    <location>
        <begin position="446"/>
        <end position="466"/>
    </location>
</feature>
<feature type="transmembrane region" description="Helical" evidence="6">
    <location>
        <begin position="352"/>
        <end position="380"/>
    </location>
</feature>
<feature type="transmembrane region" description="Helical" evidence="6">
    <location>
        <begin position="118"/>
        <end position="140"/>
    </location>
</feature>
<feature type="transmembrane region" description="Helical" evidence="6">
    <location>
        <begin position="286"/>
        <end position="305"/>
    </location>
</feature>
<evidence type="ECO:0000259" key="7">
    <source>
        <dbReference type="PROSITE" id="PS50850"/>
    </source>
</evidence>
<feature type="domain" description="Major facilitator superfamily (MFS) profile" evidence="7">
    <location>
        <begin position="1"/>
        <end position="478"/>
    </location>
</feature>
<evidence type="ECO:0000256" key="2">
    <source>
        <dbReference type="ARBA" id="ARBA00022448"/>
    </source>
</evidence>
<feature type="transmembrane region" description="Helical" evidence="6">
    <location>
        <begin position="165"/>
        <end position="187"/>
    </location>
</feature>
<keyword evidence="9" id="KW-1185">Reference proteome</keyword>
<evidence type="ECO:0000313" key="8">
    <source>
        <dbReference type="EMBL" id="GAA5809241.1"/>
    </source>
</evidence>
<dbReference type="Gene3D" id="1.20.1250.20">
    <property type="entry name" value="MFS general substrate transporter like domains"/>
    <property type="match status" value="1"/>
</dbReference>
<keyword evidence="5 6" id="KW-0472">Membrane</keyword>
<comment type="subcellular location">
    <subcellularLocation>
        <location evidence="1">Membrane</location>
        <topology evidence="1">Multi-pass membrane protein</topology>
    </subcellularLocation>
</comment>
<sequence length="478" mass="52808">MIRDFKITDELHIGYYSSLITSAFAMAQFVSGIPWGSLSDRIGRKPVVLMGLACTSMGVLLFGLSKSFAWALATKIFSGAFASIYIKVTKHNGNISVLKSMIAELTEKHSAEKRTRAFSLLQVTFGLGSIVGAALGGYLASPVEKYPDFFSNLGPIKDFLVEYPYFLPCFFATCLSTFCWFLGFFFMDETLYLKGGKLDSEEQQPLIAVETEEYSTFAAVAAEGSENSNKNDGKKTFSEILTPPILAIILLYAVVAFQMLYFDELLPIWSATPKDAGGLGFESREIGTILSYAGSVMLFVQVFVLHRLTAIFGLFNLFQISLLSSAFIYFALGLCRLLYQIPDLSGHAGTKFWVWLGLIFCLTIKSLAQTIAITTSVILLNNSVTQFDTLGFINGFSQCKHTYSAFNPIRRGGCNAAMRALSPAVAGFIWSSVITSYWISLEIRAYISWGVLGMIGCITFFSSTRLNPLHYNRSHKVK</sequence>
<dbReference type="PANTHER" id="PTHR23504:SF15">
    <property type="entry name" value="MAJOR FACILITATOR SUPERFAMILY (MFS) PROFILE DOMAIN-CONTAINING PROTEIN"/>
    <property type="match status" value="1"/>
</dbReference>
<feature type="transmembrane region" description="Helical" evidence="6">
    <location>
        <begin position="13"/>
        <end position="35"/>
    </location>
</feature>
<feature type="transmembrane region" description="Helical" evidence="6">
    <location>
        <begin position="312"/>
        <end position="332"/>
    </location>
</feature>
<protein>
    <recommendedName>
        <fullName evidence="7">Major facilitator superfamily (MFS) profile domain-containing protein</fullName>
    </recommendedName>
</protein>
<dbReference type="PANTHER" id="PTHR23504">
    <property type="entry name" value="MAJOR FACILITATOR SUPERFAMILY DOMAIN-CONTAINING PROTEIN 10"/>
    <property type="match status" value="1"/>
</dbReference>
<feature type="transmembrane region" description="Helical" evidence="6">
    <location>
        <begin position="240"/>
        <end position="261"/>
    </location>
</feature>
<dbReference type="InterPro" id="IPR020846">
    <property type="entry name" value="MFS_dom"/>
</dbReference>
<keyword evidence="4 6" id="KW-1133">Transmembrane helix</keyword>
<evidence type="ECO:0000256" key="6">
    <source>
        <dbReference type="SAM" id="Phobius"/>
    </source>
</evidence>
<dbReference type="InterPro" id="IPR036259">
    <property type="entry name" value="MFS_trans_sf"/>
</dbReference>
<gene>
    <name evidence="8" type="ORF">MFLAVUS_002646</name>
</gene>
<reference evidence="8 9" key="1">
    <citation type="submission" date="2024-04" db="EMBL/GenBank/DDBJ databases">
        <title>genome sequences of Mucor flavus KT1a and Helicostylum pulchrum KT1b strains isolated from the surface of a dry-aged beef.</title>
        <authorList>
            <person name="Toyotome T."/>
            <person name="Hosono M."/>
            <person name="Torimaru M."/>
            <person name="Fukuda K."/>
            <person name="Mikami N."/>
        </authorList>
    </citation>
    <scope>NUCLEOTIDE SEQUENCE [LARGE SCALE GENOMIC DNA]</scope>
    <source>
        <strain evidence="8 9">KT1a</strain>
    </source>
</reference>
<feature type="transmembrane region" description="Helical" evidence="6">
    <location>
        <begin position="47"/>
        <end position="64"/>
    </location>
</feature>
<evidence type="ECO:0000256" key="3">
    <source>
        <dbReference type="ARBA" id="ARBA00022692"/>
    </source>
</evidence>
<accession>A0ABP9YQW0</accession>
<evidence type="ECO:0000256" key="5">
    <source>
        <dbReference type="ARBA" id="ARBA00023136"/>
    </source>
</evidence>
<comment type="caution">
    <text evidence="8">The sequence shown here is derived from an EMBL/GenBank/DDBJ whole genome shotgun (WGS) entry which is preliminary data.</text>
</comment>
<dbReference type="Proteomes" id="UP001473302">
    <property type="component" value="Unassembled WGS sequence"/>
</dbReference>
<evidence type="ECO:0000256" key="4">
    <source>
        <dbReference type="ARBA" id="ARBA00022989"/>
    </source>
</evidence>
<keyword evidence="3 6" id="KW-0812">Transmembrane</keyword>
<proteinExistence type="predicted"/>